<evidence type="ECO:0000313" key="3">
    <source>
        <dbReference type="Proteomes" id="UP001165427"/>
    </source>
</evidence>
<gene>
    <name evidence="2" type="ORF">MRX98_05245</name>
</gene>
<organism evidence="2 3">
    <name type="scientific">Desulfatitalea alkaliphila</name>
    <dbReference type="NCBI Taxonomy" id="2929485"/>
    <lineage>
        <taxon>Bacteria</taxon>
        <taxon>Pseudomonadati</taxon>
        <taxon>Thermodesulfobacteriota</taxon>
        <taxon>Desulfobacteria</taxon>
        <taxon>Desulfobacterales</taxon>
        <taxon>Desulfosarcinaceae</taxon>
        <taxon>Desulfatitalea</taxon>
    </lineage>
</organism>
<keyword evidence="3" id="KW-1185">Reference proteome</keyword>
<proteinExistence type="predicted"/>
<feature type="region of interest" description="Disordered" evidence="1">
    <location>
        <begin position="73"/>
        <end position="95"/>
    </location>
</feature>
<reference evidence="2" key="1">
    <citation type="submission" date="2022-04" db="EMBL/GenBank/DDBJ databases">
        <title>Desulfatitalea alkaliphila sp. nov., a novel anaerobic sulfate-reducing bacterium isolated from terrestrial mud volcano, Taman Peninsula, Russia.</title>
        <authorList>
            <person name="Khomyakova M.A."/>
            <person name="Merkel A.Y."/>
            <person name="Slobodkin A.I."/>
        </authorList>
    </citation>
    <scope>NUCLEOTIDE SEQUENCE</scope>
    <source>
        <strain evidence="2">M08but</strain>
    </source>
</reference>
<dbReference type="Proteomes" id="UP001165427">
    <property type="component" value="Unassembled WGS sequence"/>
</dbReference>
<comment type="caution">
    <text evidence="2">The sequence shown here is derived from an EMBL/GenBank/DDBJ whole genome shotgun (WGS) entry which is preliminary data.</text>
</comment>
<evidence type="ECO:0000256" key="1">
    <source>
        <dbReference type="SAM" id="MobiDB-lite"/>
    </source>
</evidence>
<sequence>MKCIDVIEGTAKSIIDQMHAVCMDHCLDDSEYVRNAKAIIDGTKRFLSQNPEVVAEPQLLLDVLYAYSRGLWLTRPQPTDAPPSSKSESSDDSEEYQTYYYDYLYQRGVYPL</sequence>
<name>A0AA41R1H6_9BACT</name>
<dbReference type="EMBL" id="JALJRB010000004">
    <property type="protein sequence ID" value="MCJ8499971.1"/>
    <property type="molecule type" value="Genomic_DNA"/>
</dbReference>
<accession>A0AA41R1H6</accession>
<dbReference type="RefSeq" id="WP_246903675.1">
    <property type="nucleotide sequence ID" value="NZ_JALJRB010000004.1"/>
</dbReference>
<protein>
    <submittedName>
        <fullName evidence="2">Uncharacterized protein</fullName>
    </submittedName>
</protein>
<dbReference type="AlphaFoldDB" id="A0AA41R1H6"/>
<evidence type="ECO:0000313" key="2">
    <source>
        <dbReference type="EMBL" id="MCJ8499971.1"/>
    </source>
</evidence>